<evidence type="ECO:0000259" key="5">
    <source>
        <dbReference type="PROSITE" id="PS50977"/>
    </source>
</evidence>
<dbReference type="EMBL" id="PDJF01000001">
    <property type="protein sequence ID" value="PFG27572.1"/>
    <property type="molecule type" value="Genomic_DNA"/>
</dbReference>
<dbReference type="PANTHER" id="PTHR30055:SF234">
    <property type="entry name" value="HTH-TYPE TRANSCRIPTIONAL REGULATOR BETI"/>
    <property type="match status" value="1"/>
</dbReference>
<evidence type="ECO:0000313" key="7">
    <source>
        <dbReference type="Proteomes" id="UP000221653"/>
    </source>
</evidence>
<dbReference type="GO" id="GO:0003700">
    <property type="term" value="F:DNA-binding transcription factor activity"/>
    <property type="evidence" value="ECO:0007669"/>
    <property type="project" value="TreeGrafter"/>
</dbReference>
<dbReference type="SUPFAM" id="SSF46689">
    <property type="entry name" value="Homeodomain-like"/>
    <property type="match status" value="1"/>
</dbReference>
<dbReference type="Proteomes" id="UP000221653">
    <property type="component" value="Unassembled WGS sequence"/>
</dbReference>
<dbReference type="STRING" id="1724.GCA_001044175_00092"/>
<dbReference type="InterPro" id="IPR001647">
    <property type="entry name" value="HTH_TetR"/>
</dbReference>
<dbReference type="SUPFAM" id="SSF48498">
    <property type="entry name" value="Tetracyclin repressor-like, C-terminal domain"/>
    <property type="match status" value="1"/>
</dbReference>
<keyword evidence="2 4" id="KW-0238">DNA-binding</keyword>
<dbReference type="InterPro" id="IPR049445">
    <property type="entry name" value="TetR_SbtR-like_C"/>
</dbReference>
<evidence type="ECO:0000256" key="2">
    <source>
        <dbReference type="ARBA" id="ARBA00023125"/>
    </source>
</evidence>
<name>A0A2A9DNM4_9CORY</name>
<protein>
    <submittedName>
        <fullName evidence="6">TetR family transcriptional regulator</fullName>
    </submittedName>
</protein>
<dbReference type="PROSITE" id="PS50977">
    <property type="entry name" value="HTH_TETR_2"/>
    <property type="match status" value="1"/>
</dbReference>
<dbReference type="AlphaFoldDB" id="A0A2A9DNM4"/>
<keyword evidence="7" id="KW-1185">Reference proteome</keyword>
<organism evidence="6 7">
    <name type="scientific">Corynebacterium renale</name>
    <dbReference type="NCBI Taxonomy" id="1724"/>
    <lineage>
        <taxon>Bacteria</taxon>
        <taxon>Bacillati</taxon>
        <taxon>Actinomycetota</taxon>
        <taxon>Actinomycetes</taxon>
        <taxon>Mycobacteriales</taxon>
        <taxon>Corynebacteriaceae</taxon>
        <taxon>Corynebacterium</taxon>
    </lineage>
</organism>
<evidence type="ECO:0000256" key="1">
    <source>
        <dbReference type="ARBA" id="ARBA00023015"/>
    </source>
</evidence>
<dbReference type="InterPro" id="IPR009057">
    <property type="entry name" value="Homeodomain-like_sf"/>
</dbReference>
<dbReference type="PANTHER" id="PTHR30055">
    <property type="entry name" value="HTH-TYPE TRANSCRIPTIONAL REGULATOR RUTR"/>
    <property type="match status" value="1"/>
</dbReference>
<dbReference type="RefSeq" id="WP_083985862.1">
    <property type="nucleotide sequence ID" value="NZ_LDYE01000001.1"/>
</dbReference>
<dbReference type="InterPro" id="IPR036271">
    <property type="entry name" value="Tet_transcr_reg_TetR-rel_C_sf"/>
</dbReference>
<feature type="DNA-binding region" description="H-T-H motif" evidence="4">
    <location>
        <begin position="34"/>
        <end position="53"/>
    </location>
</feature>
<comment type="caution">
    <text evidence="6">The sequence shown here is derived from an EMBL/GenBank/DDBJ whole genome shotgun (WGS) entry which is preliminary data.</text>
</comment>
<keyword evidence="3" id="KW-0804">Transcription</keyword>
<gene>
    <name evidence="6" type="ORF">ATK06_0642</name>
</gene>
<dbReference type="InterPro" id="IPR050109">
    <property type="entry name" value="HTH-type_TetR-like_transc_reg"/>
</dbReference>
<keyword evidence="1" id="KW-0805">Transcription regulation</keyword>
<dbReference type="Pfam" id="PF21597">
    <property type="entry name" value="TetR_C_43"/>
    <property type="match status" value="1"/>
</dbReference>
<reference evidence="6 7" key="1">
    <citation type="submission" date="2017-10" db="EMBL/GenBank/DDBJ databases">
        <title>Sequencing the genomes of 1000 actinobacteria strains.</title>
        <authorList>
            <person name="Klenk H.-P."/>
        </authorList>
    </citation>
    <scope>NUCLEOTIDE SEQUENCE [LARGE SCALE GENOMIC DNA]</scope>
    <source>
        <strain evidence="6 7">DSM 20688</strain>
    </source>
</reference>
<evidence type="ECO:0000313" key="6">
    <source>
        <dbReference type="EMBL" id="PFG27572.1"/>
    </source>
</evidence>
<feature type="domain" description="HTH tetR-type" evidence="5">
    <location>
        <begin position="11"/>
        <end position="71"/>
    </location>
</feature>
<sequence length="189" mass="20720">MPHTPMRSDARKRRTTIIGIACELYRTTEPDAVTHDMVAEYADVGVATVYRNFPDRASLRLACATHLMDQLLELQTDIIADFPADPQAAWEDFVYTLVDFGVATLLPALAPDNLDDLPDEVKTLRTQATAQSEEILRLASDAGLIRPGIRPEQLIAGLCVVARPAPPAVESLSPDINSQLVDMLIDALR</sequence>
<dbReference type="GO" id="GO:0000976">
    <property type="term" value="F:transcription cis-regulatory region binding"/>
    <property type="evidence" value="ECO:0007669"/>
    <property type="project" value="TreeGrafter"/>
</dbReference>
<accession>A0A2A9DNM4</accession>
<dbReference type="Gene3D" id="1.10.357.10">
    <property type="entry name" value="Tetracycline Repressor, domain 2"/>
    <property type="match status" value="1"/>
</dbReference>
<evidence type="ECO:0000256" key="4">
    <source>
        <dbReference type="PROSITE-ProRule" id="PRU00335"/>
    </source>
</evidence>
<dbReference type="OrthoDB" id="9795011at2"/>
<proteinExistence type="predicted"/>
<evidence type="ECO:0000256" key="3">
    <source>
        <dbReference type="ARBA" id="ARBA00023163"/>
    </source>
</evidence>